<sequence>MRPEILTSLRILFSLFLRRQPPPPLRVRLPSPPIIPLRPCSTLRSGAKLQHILSCNGKWKVEESAETSIIIFTLCGSYIICYHYEIVQVPKKEMSGEK</sequence>
<keyword evidence="2" id="KW-1185">Reference proteome</keyword>
<gene>
    <name evidence="1" type="ORF">ES288_D02G115700v1</name>
</gene>
<organism evidence="1 2">
    <name type="scientific">Gossypium darwinii</name>
    <name type="common">Darwin's cotton</name>
    <name type="synonym">Gossypium barbadense var. darwinii</name>
    <dbReference type="NCBI Taxonomy" id="34276"/>
    <lineage>
        <taxon>Eukaryota</taxon>
        <taxon>Viridiplantae</taxon>
        <taxon>Streptophyta</taxon>
        <taxon>Embryophyta</taxon>
        <taxon>Tracheophyta</taxon>
        <taxon>Spermatophyta</taxon>
        <taxon>Magnoliopsida</taxon>
        <taxon>eudicotyledons</taxon>
        <taxon>Gunneridae</taxon>
        <taxon>Pentapetalae</taxon>
        <taxon>rosids</taxon>
        <taxon>malvids</taxon>
        <taxon>Malvales</taxon>
        <taxon>Malvaceae</taxon>
        <taxon>Malvoideae</taxon>
        <taxon>Gossypium</taxon>
    </lineage>
</organism>
<dbReference type="AlphaFoldDB" id="A0A5D2DF35"/>
<proteinExistence type="predicted"/>
<dbReference type="EMBL" id="CM017702">
    <property type="protein sequence ID" value="TYG79115.1"/>
    <property type="molecule type" value="Genomic_DNA"/>
</dbReference>
<name>A0A5D2DF35_GOSDA</name>
<protein>
    <submittedName>
        <fullName evidence="1">Uncharacterized protein</fullName>
    </submittedName>
</protein>
<evidence type="ECO:0000313" key="1">
    <source>
        <dbReference type="EMBL" id="TYG79115.1"/>
    </source>
</evidence>
<accession>A0A5D2DF35</accession>
<dbReference type="Proteomes" id="UP000323506">
    <property type="component" value="Chromosome D02"/>
</dbReference>
<evidence type="ECO:0000313" key="2">
    <source>
        <dbReference type="Proteomes" id="UP000323506"/>
    </source>
</evidence>
<reference evidence="1 2" key="1">
    <citation type="submission" date="2019-06" db="EMBL/GenBank/DDBJ databases">
        <title>WGS assembly of Gossypium darwinii.</title>
        <authorList>
            <person name="Chen Z.J."/>
            <person name="Sreedasyam A."/>
            <person name="Ando A."/>
            <person name="Song Q."/>
            <person name="De L."/>
            <person name="Hulse-Kemp A."/>
            <person name="Ding M."/>
            <person name="Ye W."/>
            <person name="Kirkbride R."/>
            <person name="Jenkins J."/>
            <person name="Plott C."/>
            <person name="Lovell J."/>
            <person name="Lin Y.-M."/>
            <person name="Vaughn R."/>
            <person name="Liu B."/>
            <person name="Li W."/>
            <person name="Simpson S."/>
            <person name="Scheffler B."/>
            <person name="Saski C."/>
            <person name="Grover C."/>
            <person name="Hu G."/>
            <person name="Conover J."/>
            <person name="Carlson J."/>
            <person name="Shu S."/>
            <person name="Boston L."/>
            <person name="Williams M."/>
            <person name="Peterson D."/>
            <person name="Mcgee K."/>
            <person name="Jones D."/>
            <person name="Wendel J."/>
            <person name="Stelly D."/>
            <person name="Grimwood J."/>
            <person name="Schmutz J."/>
        </authorList>
    </citation>
    <scope>NUCLEOTIDE SEQUENCE [LARGE SCALE GENOMIC DNA]</scope>
    <source>
        <strain evidence="1">1808015.09</strain>
    </source>
</reference>